<name>A0A9Q9DCJ1_ENSAD</name>
<comment type="similarity">
    <text evidence="1">Belongs to the YciI family.</text>
</comment>
<geneLocation type="plasmid" evidence="3 4">
    <name>pA</name>
</geneLocation>
<proteinExistence type="inferred from homology"/>
<evidence type="ECO:0000256" key="1">
    <source>
        <dbReference type="ARBA" id="ARBA00007689"/>
    </source>
</evidence>
<evidence type="ECO:0000313" key="4">
    <source>
        <dbReference type="Proteomes" id="UP001055460"/>
    </source>
</evidence>
<dbReference type="Gene3D" id="3.30.70.1060">
    <property type="entry name" value="Dimeric alpha+beta barrel"/>
    <property type="match status" value="1"/>
</dbReference>
<dbReference type="Pfam" id="PF03795">
    <property type="entry name" value="YCII"/>
    <property type="match status" value="1"/>
</dbReference>
<protein>
    <submittedName>
        <fullName evidence="3">YciI family protein</fullName>
    </submittedName>
</protein>
<sequence>MPKFITIGYGDRAGYDRTAAVVRDAAHAHDARLQADGVLMGIAGAPVQVRNADAARVETKNGPFLSSPLPVAGFAVIEAADLDEAIALVSQTPCAVAHGVVEVWPLELP</sequence>
<keyword evidence="3" id="KW-0614">Plasmid</keyword>
<organism evidence="3 4">
    <name type="scientific">Ensifer adhaerens</name>
    <name type="common">Sinorhizobium morelense</name>
    <dbReference type="NCBI Taxonomy" id="106592"/>
    <lineage>
        <taxon>Bacteria</taxon>
        <taxon>Pseudomonadati</taxon>
        <taxon>Pseudomonadota</taxon>
        <taxon>Alphaproteobacteria</taxon>
        <taxon>Hyphomicrobiales</taxon>
        <taxon>Rhizobiaceae</taxon>
        <taxon>Sinorhizobium/Ensifer group</taxon>
        <taxon>Ensifer</taxon>
    </lineage>
</organism>
<reference evidence="3" key="1">
    <citation type="submission" date="2022-06" db="EMBL/GenBank/DDBJ databases">
        <title>Physiological and biochemical characterization and genomic elucidation of a strain of the genus Ensifer adhaerens M8 that combines arsenic oxidation and chromium reduction.</title>
        <authorList>
            <person name="Li X."/>
            <person name="Yu c."/>
        </authorList>
    </citation>
    <scope>NUCLEOTIDE SEQUENCE</scope>
    <source>
        <strain evidence="3">M8</strain>
        <plasmid evidence="3">pA</plasmid>
    </source>
</reference>
<dbReference type="RefSeq" id="WP_060644362.1">
    <property type="nucleotide sequence ID" value="NZ_CP098808.1"/>
</dbReference>
<feature type="domain" description="YCII-related" evidence="2">
    <location>
        <begin position="20"/>
        <end position="105"/>
    </location>
</feature>
<dbReference type="InterPro" id="IPR005545">
    <property type="entry name" value="YCII"/>
</dbReference>
<dbReference type="Proteomes" id="UP001055460">
    <property type="component" value="Plasmid pA"/>
</dbReference>
<evidence type="ECO:0000259" key="2">
    <source>
        <dbReference type="Pfam" id="PF03795"/>
    </source>
</evidence>
<dbReference type="SUPFAM" id="SSF54909">
    <property type="entry name" value="Dimeric alpha+beta barrel"/>
    <property type="match status" value="1"/>
</dbReference>
<dbReference type="EMBL" id="CP098808">
    <property type="protein sequence ID" value="USJ26753.1"/>
    <property type="molecule type" value="Genomic_DNA"/>
</dbReference>
<evidence type="ECO:0000313" key="3">
    <source>
        <dbReference type="EMBL" id="USJ26753.1"/>
    </source>
</evidence>
<accession>A0A9Q9DCJ1</accession>
<dbReference type="AlphaFoldDB" id="A0A9Q9DCJ1"/>
<dbReference type="InterPro" id="IPR011008">
    <property type="entry name" value="Dimeric_a/b-barrel"/>
</dbReference>
<gene>
    <name evidence="3" type="ORF">NE863_22695</name>
</gene>